<dbReference type="Proteomes" id="UP001596989">
    <property type="component" value="Unassembled WGS sequence"/>
</dbReference>
<keyword evidence="2" id="KW-1185">Reference proteome</keyword>
<accession>A0ABW3HNF0</accession>
<proteinExistence type="predicted"/>
<dbReference type="EMBL" id="JBHTJZ010000005">
    <property type="protein sequence ID" value="MFD0958994.1"/>
    <property type="molecule type" value="Genomic_DNA"/>
</dbReference>
<organism evidence="1 2">
    <name type="scientific">Paenibacillus chungangensis</name>
    <dbReference type="NCBI Taxonomy" id="696535"/>
    <lineage>
        <taxon>Bacteria</taxon>
        <taxon>Bacillati</taxon>
        <taxon>Bacillota</taxon>
        <taxon>Bacilli</taxon>
        <taxon>Bacillales</taxon>
        <taxon>Paenibacillaceae</taxon>
        <taxon>Paenibacillus</taxon>
    </lineage>
</organism>
<evidence type="ECO:0000313" key="2">
    <source>
        <dbReference type="Proteomes" id="UP001596989"/>
    </source>
</evidence>
<gene>
    <name evidence="1" type="ORF">ACFQ2I_06265</name>
</gene>
<name>A0ABW3HNF0_9BACL</name>
<protein>
    <submittedName>
        <fullName evidence="1">Uncharacterized protein</fullName>
    </submittedName>
</protein>
<evidence type="ECO:0000313" key="1">
    <source>
        <dbReference type="EMBL" id="MFD0958994.1"/>
    </source>
</evidence>
<sequence length="148" mass="16826">MSEKVVYYTDRANAIVSWQVRGNMTVEDAIQASTSIKEEVERFPEKEVSLLVDNRYMVQNGRPIVFSADVTKVWNELQIYLIPKVSKVAVLCSSMMMKMQMDRVAKESGLISSLKSFYNNDLDVSAKEAYAFLGTTHNKLIDEKFPVS</sequence>
<reference evidence="2" key="1">
    <citation type="journal article" date="2019" name="Int. J. Syst. Evol. Microbiol.">
        <title>The Global Catalogue of Microorganisms (GCM) 10K type strain sequencing project: providing services to taxonomists for standard genome sequencing and annotation.</title>
        <authorList>
            <consortium name="The Broad Institute Genomics Platform"/>
            <consortium name="The Broad Institute Genome Sequencing Center for Infectious Disease"/>
            <person name="Wu L."/>
            <person name="Ma J."/>
        </authorList>
    </citation>
    <scope>NUCLEOTIDE SEQUENCE [LARGE SCALE GENOMIC DNA]</scope>
    <source>
        <strain evidence="2">CCUG 59129</strain>
    </source>
</reference>
<dbReference type="RefSeq" id="WP_377562831.1">
    <property type="nucleotide sequence ID" value="NZ_JBHTJZ010000005.1"/>
</dbReference>
<comment type="caution">
    <text evidence="1">The sequence shown here is derived from an EMBL/GenBank/DDBJ whole genome shotgun (WGS) entry which is preliminary data.</text>
</comment>